<dbReference type="GO" id="GO:0000932">
    <property type="term" value="C:P-body"/>
    <property type="evidence" value="ECO:0007669"/>
    <property type="project" value="UniProtKB-SubCell"/>
</dbReference>
<keyword evidence="7" id="KW-1185">Reference proteome</keyword>
<dbReference type="InterPro" id="IPR036652">
    <property type="entry name" value="YjeF_N_dom_sf"/>
</dbReference>
<dbReference type="SMART" id="SM01199">
    <property type="entry name" value="FDF"/>
    <property type="match status" value="1"/>
</dbReference>
<dbReference type="Pfam" id="PF03853">
    <property type="entry name" value="YjeF_N"/>
    <property type="match status" value="1"/>
</dbReference>
<dbReference type="SMART" id="SM01271">
    <property type="entry name" value="LSM14"/>
    <property type="match status" value="1"/>
</dbReference>
<evidence type="ECO:0000256" key="4">
    <source>
        <dbReference type="ARBA" id="ARBA00022490"/>
    </source>
</evidence>
<evidence type="ECO:0000256" key="1">
    <source>
        <dbReference type="ARBA" id="ARBA00004201"/>
    </source>
</evidence>
<dbReference type="RefSeq" id="XP_011494026.1">
    <property type="nucleotide sequence ID" value="XM_011495724.1"/>
</dbReference>
<evidence type="ECO:0000256" key="2">
    <source>
        <dbReference type="ARBA" id="ARBA00006610"/>
    </source>
</evidence>
<dbReference type="Proteomes" id="UP000695007">
    <property type="component" value="Unplaced"/>
</dbReference>
<accession>A0AAJ6VJ86</accession>
<evidence type="ECO:0000259" key="5">
    <source>
        <dbReference type="PROSITE" id="PS51385"/>
    </source>
</evidence>
<gene>
    <name evidence="8 9" type="primary">LOC105359205</name>
</gene>
<dbReference type="GO" id="GO:0031087">
    <property type="term" value="P:deadenylation-independent decapping of nuclear-transcribed mRNA"/>
    <property type="evidence" value="ECO:0007669"/>
    <property type="project" value="TreeGrafter"/>
</dbReference>
<evidence type="ECO:0000256" key="3">
    <source>
        <dbReference type="ARBA" id="ARBA00015797"/>
    </source>
</evidence>
<evidence type="ECO:0000313" key="8">
    <source>
        <dbReference type="RefSeq" id="XP_011494026.1"/>
    </source>
</evidence>
<dbReference type="KEGG" id="csol:105359205"/>
<dbReference type="InterPro" id="IPR025609">
    <property type="entry name" value="Lsm14-like_N"/>
</dbReference>
<dbReference type="AlphaFoldDB" id="A0AAJ6VJ86"/>
<comment type="subcellular location">
    <subcellularLocation>
        <location evidence="1">Cytoplasm</location>
        <location evidence="1">P-body</location>
    </subcellularLocation>
</comment>
<dbReference type="CTD" id="80153"/>
<dbReference type="PROSITE" id="PS51512">
    <property type="entry name" value="DFDF"/>
    <property type="match status" value="1"/>
</dbReference>
<keyword evidence="4" id="KW-0963">Cytoplasm</keyword>
<evidence type="ECO:0000259" key="6">
    <source>
        <dbReference type="PROSITE" id="PS51512"/>
    </source>
</evidence>
<dbReference type="InterPro" id="IPR004443">
    <property type="entry name" value="YjeF_N_dom"/>
</dbReference>
<dbReference type="InterPro" id="IPR019050">
    <property type="entry name" value="FDF_dom"/>
</dbReference>
<dbReference type="Gene3D" id="3.40.50.10260">
    <property type="entry name" value="YjeF N-terminal domain"/>
    <property type="match status" value="1"/>
</dbReference>
<protein>
    <recommendedName>
        <fullName evidence="3">Enhancer of mRNA-decapping protein 3</fullName>
    </recommendedName>
</protein>
<sequence length="461" mass="50996">MSVSDRFVGSTVSIKCIDDLGSYQGEIIALTDELVTLTRVFWNGKPYSSPTVRLRAKDISNVYIINTEYSAPVRQEPQGKYTIKRPIAKKVSTTISEYAVPIFEPPPVLPSVKKLLPEGKDWTDLTVPNGKPVLSRRDGTLRRRMSERDEQAFGTPIDQSLHQDFDFEKNLALFNKEAVWQEINSKKPDVVQQSQNKGGNKARYRHDENVIESEPLALRQIVVPNAGPKEYVTDDGLIIPSVTLDLQRQLIGAADRLGISWERRVELLGRAGTEITLQLLGGAHRLSPNNAHQWPTVVVLCGPHRSGAAGINCARQLSSHGVKTIIYVESSEDVFVLQELSLYRLTGHKVETEVKKLPAATDLIIVALCEERSPKCVTPVAKWASNNRASVLAIEPPSNGTPGIVCKYSLVSGLPLSHCHDNGRLYLCNLALPNKLFSEVGITYRSPFGPKFVIPLHPNSS</sequence>
<dbReference type="Pfam" id="PF09532">
    <property type="entry name" value="FDF"/>
    <property type="match status" value="1"/>
</dbReference>
<dbReference type="RefSeq" id="XP_011494027.1">
    <property type="nucleotide sequence ID" value="XM_011495725.1"/>
</dbReference>
<feature type="domain" description="YjeF N-terminal" evidence="5">
    <location>
        <begin position="243"/>
        <end position="438"/>
    </location>
</feature>
<evidence type="ECO:0000313" key="7">
    <source>
        <dbReference type="Proteomes" id="UP000695007"/>
    </source>
</evidence>
<organism evidence="7 9">
    <name type="scientific">Ceratosolen solmsi marchali</name>
    <dbReference type="NCBI Taxonomy" id="326594"/>
    <lineage>
        <taxon>Eukaryota</taxon>
        <taxon>Metazoa</taxon>
        <taxon>Ecdysozoa</taxon>
        <taxon>Arthropoda</taxon>
        <taxon>Hexapoda</taxon>
        <taxon>Insecta</taxon>
        <taxon>Pterygota</taxon>
        <taxon>Neoptera</taxon>
        <taxon>Endopterygota</taxon>
        <taxon>Hymenoptera</taxon>
        <taxon>Apocrita</taxon>
        <taxon>Proctotrupomorpha</taxon>
        <taxon>Chalcidoidea</taxon>
        <taxon>Agaonidae</taxon>
        <taxon>Agaoninae</taxon>
        <taxon>Ceratosolen</taxon>
    </lineage>
</organism>
<evidence type="ECO:0000313" key="9">
    <source>
        <dbReference type="RefSeq" id="XP_011494027.1"/>
    </source>
</evidence>
<feature type="domain" description="DFDF" evidence="6">
    <location>
        <begin position="153"/>
        <end position="189"/>
    </location>
</feature>
<dbReference type="Gene3D" id="2.30.30.100">
    <property type="match status" value="1"/>
</dbReference>
<dbReference type="PANTHER" id="PTHR13612">
    <property type="entry name" value="ENHANCER OF MRNA-DECAPPING PROTEIN 3"/>
    <property type="match status" value="1"/>
</dbReference>
<name>A0AAJ6VJ86_9HYME</name>
<reference evidence="8 9" key="1">
    <citation type="submission" date="2025-04" db="UniProtKB">
        <authorList>
            <consortium name="RefSeq"/>
        </authorList>
    </citation>
    <scope>IDENTIFICATION</scope>
</reference>
<dbReference type="GeneID" id="105359205"/>
<dbReference type="PANTHER" id="PTHR13612:SF0">
    <property type="entry name" value="ENHANCER OF MRNA-DECAPPING PROTEIN 3"/>
    <property type="match status" value="1"/>
</dbReference>
<comment type="similarity">
    <text evidence="2">Belongs to the EDC3 family.</text>
</comment>
<dbReference type="PROSITE" id="PS51385">
    <property type="entry name" value="YJEF_N"/>
    <property type="match status" value="1"/>
</dbReference>
<dbReference type="InterPro" id="IPR025762">
    <property type="entry name" value="DFDF"/>
</dbReference>
<proteinExistence type="inferred from homology"/>
<dbReference type="GO" id="GO:0033962">
    <property type="term" value="P:P-body assembly"/>
    <property type="evidence" value="ECO:0007669"/>
    <property type="project" value="TreeGrafter"/>
</dbReference>
<dbReference type="SUPFAM" id="SSF64153">
    <property type="entry name" value="YjeF N-terminal domain-like"/>
    <property type="match status" value="1"/>
</dbReference>
<dbReference type="GO" id="GO:0003729">
    <property type="term" value="F:mRNA binding"/>
    <property type="evidence" value="ECO:0007669"/>
    <property type="project" value="TreeGrafter"/>
</dbReference>